<evidence type="ECO:0000256" key="3">
    <source>
        <dbReference type="ARBA" id="ARBA00022588"/>
    </source>
</evidence>
<dbReference type="Pfam" id="PF13553">
    <property type="entry name" value="FIIND"/>
    <property type="match status" value="1"/>
</dbReference>
<accession>A0AAD8ZSW3</accession>
<evidence type="ECO:0000256" key="4">
    <source>
        <dbReference type="ARBA" id="ARBA00022859"/>
    </source>
</evidence>
<dbReference type="PANTHER" id="PTHR46985:SF2">
    <property type="entry name" value="APOPTOSIS-ASSOCIATED SPECK-LIKE PROTEIN CONTAINING A CARD"/>
    <property type="match status" value="1"/>
</dbReference>
<dbReference type="GO" id="GO:0005829">
    <property type="term" value="C:cytosol"/>
    <property type="evidence" value="ECO:0007669"/>
    <property type="project" value="UniProtKB-SubCell"/>
</dbReference>
<name>A0AAD8ZSW3_9TELE</name>
<dbReference type="Pfam" id="PF23679">
    <property type="entry name" value="UPA-FIIND"/>
    <property type="match status" value="1"/>
</dbReference>
<dbReference type="InterPro" id="IPR025307">
    <property type="entry name" value="FIIND_dom"/>
</dbReference>
<evidence type="ECO:0000259" key="5">
    <source>
        <dbReference type="PROSITE" id="PS51830"/>
    </source>
</evidence>
<protein>
    <recommendedName>
        <fullName evidence="5">FIIND domain-containing protein</fullName>
    </recommendedName>
</protein>
<dbReference type="Proteomes" id="UP001239994">
    <property type="component" value="Unassembled WGS sequence"/>
</dbReference>
<dbReference type="PROSITE" id="PS51830">
    <property type="entry name" value="FIIND"/>
    <property type="match status" value="1"/>
</dbReference>
<dbReference type="GO" id="GO:0045087">
    <property type="term" value="P:innate immune response"/>
    <property type="evidence" value="ECO:0007669"/>
    <property type="project" value="UniProtKB-KW"/>
</dbReference>
<dbReference type="InterPro" id="IPR051249">
    <property type="entry name" value="NLRP_Inflammasome"/>
</dbReference>
<dbReference type="PANTHER" id="PTHR46985">
    <property type="entry name" value="NACHT, LRR AND PYD DOMAINS-CONTAINING PROTEIN 1"/>
    <property type="match status" value="1"/>
</dbReference>
<proteinExistence type="predicted"/>
<organism evidence="6 7">
    <name type="scientific">Electrophorus voltai</name>
    <dbReference type="NCBI Taxonomy" id="2609070"/>
    <lineage>
        <taxon>Eukaryota</taxon>
        <taxon>Metazoa</taxon>
        <taxon>Chordata</taxon>
        <taxon>Craniata</taxon>
        <taxon>Vertebrata</taxon>
        <taxon>Euteleostomi</taxon>
        <taxon>Actinopterygii</taxon>
        <taxon>Neopterygii</taxon>
        <taxon>Teleostei</taxon>
        <taxon>Ostariophysi</taxon>
        <taxon>Gymnotiformes</taxon>
        <taxon>Gymnotoidei</taxon>
        <taxon>Gymnotidae</taxon>
        <taxon>Electrophorus</taxon>
    </lineage>
</organism>
<evidence type="ECO:0000256" key="1">
    <source>
        <dbReference type="ARBA" id="ARBA00004514"/>
    </source>
</evidence>
<keyword evidence="4" id="KW-0391">Immunity</keyword>
<reference evidence="6" key="1">
    <citation type="submission" date="2023-03" db="EMBL/GenBank/DDBJ databases">
        <title>Electrophorus voltai genome.</title>
        <authorList>
            <person name="Bian C."/>
        </authorList>
    </citation>
    <scope>NUCLEOTIDE SEQUENCE</scope>
    <source>
        <strain evidence="6">CB-2022</strain>
        <tissue evidence="6">Muscle</tissue>
    </source>
</reference>
<feature type="domain" description="FIIND" evidence="5">
    <location>
        <begin position="9"/>
        <end position="284"/>
    </location>
</feature>
<comment type="subcellular location">
    <subcellularLocation>
        <location evidence="1">Cytoplasm</location>
        <location evidence="1">Cytosol</location>
    </subcellularLocation>
</comment>
<comment type="caution">
    <text evidence="6">The sequence shown here is derived from an EMBL/GenBank/DDBJ whole genome shotgun (WGS) entry which is preliminary data.</text>
</comment>
<dbReference type="AlphaFoldDB" id="A0AAD8ZSW3"/>
<gene>
    <name evidence="6" type="ORF">P4O66_021067</name>
</gene>
<evidence type="ECO:0000256" key="2">
    <source>
        <dbReference type="ARBA" id="ARBA00022490"/>
    </source>
</evidence>
<keyword evidence="7" id="KW-1185">Reference proteome</keyword>
<evidence type="ECO:0000313" key="7">
    <source>
        <dbReference type="Proteomes" id="UP001239994"/>
    </source>
</evidence>
<sequence>MDMEHQFTHLELFIPEETEKGSEIKGSNSYRFMCPHAGQFQCKLTNLVFKMEGKGEVMYRIVSWDTHPMDGLAHMQPIGPLYDINCIQGLVSHLYLPHCEIMYEESKVHLAVAHFTADSVELIQPLQVTNTHVIIDIQGFSLFGLLLNKMFGSSCINAQVLLFYKKMTDRGRRKKLHIHLLPMIVSVDEVANRQNDFRNITTSSKCQLIPGRKYRPKCEHKFQPQDETFDRNCGPNYHPTFEVFLEAEVEEITIGLLDKEGKEVWEPRLVVLTGNWNCGTHINFIIIPTNQRGATLEVQQSAKTFLGFQTLLSIFSW</sequence>
<keyword evidence="2" id="KW-0963">Cytoplasm</keyword>
<keyword evidence="3" id="KW-0399">Innate immunity</keyword>
<dbReference type="EMBL" id="JAROKS010000005">
    <property type="protein sequence ID" value="KAK1803663.1"/>
    <property type="molecule type" value="Genomic_DNA"/>
</dbReference>
<evidence type="ECO:0000313" key="6">
    <source>
        <dbReference type="EMBL" id="KAK1803663.1"/>
    </source>
</evidence>